<feature type="domain" description="BZIP" evidence="3">
    <location>
        <begin position="136"/>
        <end position="151"/>
    </location>
</feature>
<dbReference type="SUPFAM" id="SSF57959">
    <property type="entry name" value="Leucine zipper domain"/>
    <property type="match status" value="1"/>
</dbReference>
<evidence type="ECO:0000256" key="1">
    <source>
        <dbReference type="SAM" id="Coils"/>
    </source>
</evidence>
<evidence type="ECO:0000259" key="3">
    <source>
        <dbReference type="PROSITE" id="PS00036"/>
    </source>
</evidence>
<protein>
    <recommendedName>
        <fullName evidence="3">BZIP domain-containing protein</fullName>
    </recommendedName>
</protein>
<feature type="region of interest" description="Disordered" evidence="2">
    <location>
        <begin position="196"/>
        <end position="231"/>
    </location>
</feature>
<feature type="compositionally biased region" description="Polar residues" evidence="2">
    <location>
        <begin position="106"/>
        <end position="115"/>
    </location>
</feature>
<dbReference type="GO" id="GO:0003700">
    <property type="term" value="F:DNA-binding transcription factor activity"/>
    <property type="evidence" value="ECO:0007669"/>
    <property type="project" value="InterPro"/>
</dbReference>
<sequence>MASPPRIAPAIDTTTTSQEEKDQESTMTYDYNQENFWDGATFYQQSLATTPLDGGFFESTPLGMTINTSSPQYSHGLISEPAGISYSEWGGSIQGDLLSGGDFSPSAASPNSRTFSEPSTRSRPGPRRPSAEAIARRRKQNRVSQAAWRARNKELVEELRQEIAEYSEYNQSMQETMHSLLKTTESLRGVIENALARPLPGGQDAKRNNGEGQLLSPQSSGGDLDAPHDPQ</sequence>
<dbReference type="Proteomes" id="UP000184330">
    <property type="component" value="Unassembled WGS sequence"/>
</dbReference>
<gene>
    <name evidence="4" type="ORF">PAC_01180</name>
</gene>
<proteinExistence type="predicted"/>
<name>A0A1L7WEW3_9HELO</name>
<dbReference type="InterPro" id="IPR004827">
    <property type="entry name" value="bZIP"/>
</dbReference>
<dbReference type="PROSITE" id="PS00036">
    <property type="entry name" value="BZIP_BASIC"/>
    <property type="match status" value="1"/>
</dbReference>
<feature type="coiled-coil region" evidence="1">
    <location>
        <begin position="149"/>
        <end position="176"/>
    </location>
</feature>
<keyword evidence="5" id="KW-1185">Reference proteome</keyword>
<dbReference type="InterPro" id="IPR046347">
    <property type="entry name" value="bZIP_sf"/>
</dbReference>
<dbReference type="OrthoDB" id="3507552at2759"/>
<evidence type="ECO:0000256" key="2">
    <source>
        <dbReference type="SAM" id="MobiDB-lite"/>
    </source>
</evidence>
<feature type="region of interest" description="Disordered" evidence="2">
    <location>
        <begin position="97"/>
        <end position="148"/>
    </location>
</feature>
<reference evidence="4 5" key="1">
    <citation type="submission" date="2016-03" db="EMBL/GenBank/DDBJ databases">
        <authorList>
            <person name="Ploux O."/>
        </authorList>
    </citation>
    <scope>NUCLEOTIDE SEQUENCE [LARGE SCALE GENOMIC DNA]</scope>
    <source>
        <strain evidence="4 5">UAMH 11012</strain>
    </source>
</reference>
<accession>A0A1L7WEW3</accession>
<dbReference type="Gene3D" id="1.20.5.170">
    <property type="match status" value="1"/>
</dbReference>
<organism evidence="4 5">
    <name type="scientific">Phialocephala subalpina</name>
    <dbReference type="NCBI Taxonomy" id="576137"/>
    <lineage>
        <taxon>Eukaryota</taxon>
        <taxon>Fungi</taxon>
        <taxon>Dikarya</taxon>
        <taxon>Ascomycota</taxon>
        <taxon>Pezizomycotina</taxon>
        <taxon>Leotiomycetes</taxon>
        <taxon>Helotiales</taxon>
        <taxon>Mollisiaceae</taxon>
        <taxon>Phialocephala</taxon>
        <taxon>Phialocephala fortinii species complex</taxon>
    </lineage>
</organism>
<dbReference type="CDD" id="cd14688">
    <property type="entry name" value="bZIP_YAP"/>
    <property type="match status" value="1"/>
</dbReference>
<evidence type="ECO:0000313" key="5">
    <source>
        <dbReference type="Proteomes" id="UP000184330"/>
    </source>
</evidence>
<dbReference type="EMBL" id="FJOG01000001">
    <property type="protein sequence ID" value="CZR51305.1"/>
    <property type="molecule type" value="Genomic_DNA"/>
</dbReference>
<feature type="region of interest" description="Disordered" evidence="2">
    <location>
        <begin position="1"/>
        <end position="27"/>
    </location>
</feature>
<dbReference type="Pfam" id="PF00170">
    <property type="entry name" value="bZIP_1"/>
    <property type="match status" value="1"/>
</dbReference>
<dbReference type="AlphaFoldDB" id="A0A1L7WEW3"/>
<evidence type="ECO:0000313" key="4">
    <source>
        <dbReference type="EMBL" id="CZR51305.1"/>
    </source>
</evidence>
<keyword evidence="1" id="KW-0175">Coiled coil</keyword>